<keyword evidence="1" id="KW-0812">Transmembrane</keyword>
<keyword evidence="2" id="KW-0732">Signal</keyword>
<evidence type="ECO:0000313" key="4">
    <source>
        <dbReference type="Proteomes" id="UP000627838"/>
    </source>
</evidence>
<evidence type="ECO:0000313" key="3">
    <source>
        <dbReference type="EMBL" id="MBE1536541.1"/>
    </source>
</evidence>
<accession>A0ABR9K124</accession>
<comment type="caution">
    <text evidence="3">The sequence shown here is derived from an EMBL/GenBank/DDBJ whole genome shotgun (WGS) entry which is preliminary data.</text>
</comment>
<protein>
    <recommendedName>
        <fullName evidence="5">DUF2752 domain-containing protein</fullName>
    </recommendedName>
</protein>
<keyword evidence="4" id="KW-1185">Reference proteome</keyword>
<keyword evidence="1" id="KW-0472">Membrane</keyword>
<sequence length="131" mass="14152">MARRLSAPAGMLLAAAAAAAYVGAIDPNEQGNYPTCPFLALTGYQCPGCGALRTIHALAHARIGEAISLNVFAVVMLLVLAFFWIRWTVARVRDRPHRTKAAPAWAIWTFLGFVLAYWLVRNLPFGAALAA</sequence>
<feature type="transmembrane region" description="Helical" evidence="1">
    <location>
        <begin position="101"/>
        <end position="120"/>
    </location>
</feature>
<evidence type="ECO:0008006" key="5">
    <source>
        <dbReference type="Google" id="ProtNLM"/>
    </source>
</evidence>
<reference evidence="3 4" key="1">
    <citation type="submission" date="2020-10" db="EMBL/GenBank/DDBJ databases">
        <title>Sequencing the genomes of 1000 actinobacteria strains.</title>
        <authorList>
            <person name="Klenk H.-P."/>
        </authorList>
    </citation>
    <scope>NUCLEOTIDE SEQUENCE [LARGE SCALE GENOMIC DNA]</scope>
    <source>
        <strain evidence="3 4">DSM 46744</strain>
    </source>
</reference>
<dbReference type="RefSeq" id="WP_318784454.1">
    <property type="nucleotide sequence ID" value="NZ_JADBDZ010000001.1"/>
</dbReference>
<dbReference type="EMBL" id="JADBDZ010000001">
    <property type="protein sequence ID" value="MBE1536541.1"/>
    <property type="molecule type" value="Genomic_DNA"/>
</dbReference>
<dbReference type="InterPro" id="IPR021215">
    <property type="entry name" value="DUF2752"/>
</dbReference>
<proteinExistence type="predicted"/>
<dbReference type="Proteomes" id="UP000627838">
    <property type="component" value="Unassembled WGS sequence"/>
</dbReference>
<organism evidence="3 4">
    <name type="scientific">Actinomadura algeriensis</name>
    <dbReference type="NCBI Taxonomy" id="1679523"/>
    <lineage>
        <taxon>Bacteria</taxon>
        <taxon>Bacillati</taxon>
        <taxon>Actinomycetota</taxon>
        <taxon>Actinomycetes</taxon>
        <taxon>Streptosporangiales</taxon>
        <taxon>Thermomonosporaceae</taxon>
        <taxon>Actinomadura</taxon>
    </lineage>
</organism>
<evidence type="ECO:0000256" key="1">
    <source>
        <dbReference type="SAM" id="Phobius"/>
    </source>
</evidence>
<feature type="chain" id="PRO_5045955284" description="DUF2752 domain-containing protein" evidence="2">
    <location>
        <begin position="21"/>
        <end position="131"/>
    </location>
</feature>
<gene>
    <name evidence="3" type="ORF">H4W34_006374</name>
</gene>
<feature type="signal peptide" evidence="2">
    <location>
        <begin position="1"/>
        <end position="20"/>
    </location>
</feature>
<dbReference type="Pfam" id="PF10825">
    <property type="entry name" value="DUF2752"/>
    <property type="match status" value="1"/>
</dbReference>
<name>A0ABR9K124_9ACTN</name>
<evidence type="ECO:0000256" key="2">
    <source>
        <dbReference type="SAM" id="SignalP"/>
    </source>
</evidence>
<keyword evidence="1" id="KW-1133">Transmembrane helix</keyword>
<feature type="transmembrane region" description="Helical" evidence="1">
    <location>
        <begin position="67"/>
        <end position="89"/>
    </location>
</feature>